<dbReference type="EMBL" id="JBJHZX010000014">
    <property type="protein sequence ID" value="MFL0196095.1"/>
    <property type="molecule type" value="Genomic_DNA"/>
</dbReference>
<evidence type="ECO:0000313" key="1">
    <source>
        <dbReference type="EMBL" id="MFL0196095.1"/>
    </source>
</evidence>
<dbReference type="Proteomes" id="UP001623660">
    <property type="component" value="Unassembled WGS sequence"/>
</dbReference>
<comment type="caution">
    <text evidence="1">The sequence shown here is derived from an EMBL/GenBank/DDBJ whole genome shotgun (WGS) entry which is preliminary data.</text>
</comment>
<dbReference type="RefSeq" id="WP_406792210.1">
    <property type="nucleotide sequence ID" value="NZ_JBJHZX010000014.1"/>
</dbReference>
<evidence type="ECO:0000313" key="2">
    <source>
        <dbReference type="Proteomes" id="UP001623660"/>
    </source>
</evidence>
<organism evidence="1 2">
    <name type="scientific">Candidatus Clostridium eludens</name>
    <dbReference type="NCBI Taxonomy" id="3381663"/>
    <lineage>
        <taxon>Bacteria</taxon>
        <taxon>Bacillati</taxon>
        <taxon>Bacillota</taxon>
        <taxon>Clostridia</taxon>
        <taxon>Eubacteriales</taxon>
        <taxon>Clostridiaceae</taxon>
        <taxon>Clostridium</taxon>
    </lineage>
</organism>
<name>A0ABW8SMW7_9CLOT</name>
<gene>
    <name evidence="1" type="ORF">ACJDU8_11030</name>
</gene>
<protein>
    <recommendedName>
        <fullName evidence="3">Site-specific DNA-methyltransferase (adenine-specific)</fullName>
    </recommendedName>
</protein>
<sequence length="65" mass="7550">MVQTSEEIGEMVNAHRICGKKNNCNNITFKEKMNKLTDKLYKQIKESNELDEAIKANLEELGYEE</sequence>
<reference evidence="1 2" key="1">
    <citation type="submission" date="2024-11" db="EMBL/GenBank/DDBJ databases">
        <authorList>
            <person name="Heng Y.C."/>
            <person name="Lim A.C.H."/>
            <person name="Lee J.K.Y."/>
            <person name="Kittelmann S."/>
        </authorList>
    </citation>
    <scope>NUCLEOTIDE SEQUENCE [LARGE SCALE GENOMIC DNA]</scope>
    <source>
        <strain evidence="1 2">WILCCON 0269</strain>
    </source>
</reference>
<keyword evidence="2" id="KW-1185">Reference proteome</keyword>
<proteinExistence type="predicted"/>
<accession>A0ABW8SMW7</accession>
<evidence type="ECO:0008006" key="3">
    <source>
        <dbReference type="Google" id="ProtNLM"/>
    </source>
</evidence>